<sequence>MSDLSLSREAERSLQIANRHSEIPRMSHWLEEVLSEMDVPVAVRFKFDLSANEAVTNIIDYAFDDERSHSISLRLTRTGAELCLEITDDGRAFDPLEFEVEPVPMTLEDASPGGLGVKLIRHYMDRCDYRREDGVNHLILMYGL</sequence>
<dbReference type="EMBL" id="FNVQ01000001">
    <property type="protein sequence ID" value="SEG27485.1"/>
    <property type="molecule type" value="Genomic_DNA"/>
</dbReference>
<organism evidence="3 4">
    <name type="scientific">Marinobacterium lutimaris</name>
    <dbReference type="NCBI Taxonomy" id="568106"/>
    <lineage>
        <taxon>Bacteria</taxon>
        <taxon>Pseudomonadati</taxon>
        <taxon>Pseudomonadota</taxon>
        <taxon>Gammaproteobacteria</taxon>
        <taxon>Oceanospirillales</taxon>
        <taxon>Oceanospirillaceae</taxon>
        <taxon>Marinobacterium</taxon>
    </lineage>
</organism>
<dbReference type="CDD" id="cd16936">
    <property type="entry name" value="HATPase_RsbW-like"/>
    <property type="match status" value="1"/>
</dbReference>
<feature type="domain" description="Histidine kinase/HSP90-like ATPase" evidence="2">
    <location>
        <begin position="19"/>
        <end position="140"/>
    </location>
</feature>
<dbReference type="SUPFAM" id="SSF55874">
    <property type="entry name" value="ATPase domain of HSP90 chaperone/DNA topoisomerase II/histidine kinase"/>
    <property type="match status" value="1"/>
</dbReference>
<accession>A0A1H5YVP2</accession>
<evidence type="ECO:0000313" key="4">
    <source>
        <dbReference type="Proteomes" id="UP000236745"/>
    </source>
</evidence>
<protein>
    <submittedName>
        <fullName evidence="3">Anti-sigma regulatory factor (Ser/Thr protein kinase)</fullName>
    </submittedName>
</protein>
<keyword evidence="3" id="KW-0808">Transferase</keyword>
<dbReference type="InterPro" id="IPR036890">
    <property type="entry name" value="HATPase_C_sf"/>
</dbReference>
<proteinExistence type="predicted"/>
<dbReference type="InterPro" id="IPR003594">
    <property type="entry name" value="HATPase_dom"/>
</dbReference>
<dbReference type="Gene3D" id="3.30.565.10">
    <property type="entry name" value="Histidine kinase-like ATPase, C-terminal domain"/>
    <property type="match status" value="1"/>
</dbReference>
<dbReference type="Pfam" id="PF13581">
    <property type="entry name" value="HATPase_c_2"/>
    <property type="match status" value="1"/>
</dbReference>
<keyword evidence="3" id="KW-0418">Kinase</keyword>
<evidence type="ECO:0000259" key="2">
    <source>
        <dbReference type="Pfam" id="PF13581"/>
    </source>
</evidence>
<evidence type="ECO:0000313" key="3">
    <source>
        <dbReference type="EMBL" id="SEG27485.1"/>
    </source>
</evidence>
<dbReference type="AlphaFoldDB" id="A0A1H5YVP2"/>
<dbReference type="Proteomes" id="UP000236745">
    <property type="component" value="Unassembled WGS sequence"/>
</dbReference>
<dbReference type="PANTHER" id="PTHR35526">
    <property type="entry name" value="ANTI-SIGMA-F FACTOR RSBW-RELATED"/>
    <property type="match status" value="1"/>
</dbReference>
<dbReference type="GO" id="GO:0004674">
    <property type="term" value="F:protein serine/threonine kinase activity"/>
    <property type="evidence" value="ECO:0007669"/>
    <property type="project" value="UniProtKB-KW"/>
</dbReference>
<reference evidence="3 4" key="1">
    <citation type="submission" date="2016-10" db="EMBL/GenBank/DDBJ databases">
        <authorList>
            <person name="de Groot N.N."/>
        </authorList>
    </citation>
    <scope>NUCLEOTIDE SEQUENCE [LARGE SCALE GENOMIC DNA]</scope>
    <source>
        <strain evidence="3 4">DSM 22012</strain>
    </source>
</reference>
<gene>
    <name evidence="3" type="ORF">SAMN05444390_1011892</name>
</gene>
<keyword evidence="4" id="KW-1185">Reference proteome</keyword>
<name>A0A1H5YVP2_9GAMM</name>
<dbReference type="InterPro" id="IPR050267">
    <property type="entry name" value="Anti-sigma-factor_SerPK"/>
</dbReference>
<keyword evidence="1" id="KW-0723">Serine/threonine-protein kinase</keyword>
<evidence type="ECO:0000256" key="1">
    <source>
        <dbReference type="ARBA" id="ARBA00022527"/>
    </source>
</evidence>